<comment type="similarity">
    <text evidence="2">Belongs to the cysteine synthase/cystathionine beta-synthase family.</text>
</comment>
<dbReference type="CDD" id="cd01561">
    <property type="entry name" value="CBS_like"/>
    <property type="match status" value="1"/>
</dbReference>
<dbReference type="InterPro" id="IPR050214">
    <property type="entry name" value="Cys_Synth/Cystath_Beta-Synth"/>
</dbReference>
<evidence type="ECO:0000259" key="5">
    <source>
        <dbReference type="Pfam" id="PF00462"/>
    </source>
</evidence>
<evidence type="ECO:0000256" key="1">
    <source>
        <dbReference type="ARBA" id="ARBA00001933"/>
    </source>
</evidence>
<dbReference type="InterPro" id="IPR036249">
    <property type="entry name" value="Thioredoxin-like_sf"/>
</dbReference>
<keyword evidence="3" id="KW-0663">Pyridoxal phosphate</keyword>
<feature type="domain" description="Tryptophan synthase beta chain-like PALP" evidence="4">
    <location>
        <begin position="44"/>
        <end position="350"/>
    </location>
</feature>
<dbReference type="PANTHER" id="PTHR10314">
    <property type="entry name" value="CYSTATHIONINE BETA-SYNTHASE"/>
    <property type="match status" value="1"/>
</dbReference>
<gene>
    <name evidence="6" type="ORF">ACHAW5_001036</name>
</gene>
<evidence type="ECO:0000313" key="7">
    <source>
        <dbReference type="Proteomes" id="UP001530315"/>
    </source>
</evidence>
<protein>
    <recommendedName>
        <fullName evidence="8">Cysteine synthase</fullName>
    </recommendedName>
</protein>
<dbReference type="Pfam" id="PF00462">
    <property type="entry name" value="Glutaredoxin"/>
    <property type="match status" value="1"/>
</dbReference>
<dbReference type="AlphaFoldDB" id="A0ABD3P9X2"/>
<dbReference type="InterPro" id="IPR002109">
    <property type="entry name" value="Glutaredoxin"/>
</dbReference>
<evidence type="ECO:0000259" key="4">
    <source>
        <dbReference type="Pfam" id="PF00291"/>
    </source>
</evidence>
<evidence type="ECO:0008006" key="8">
    <source>
        <dbReference type="Google" id="ProtNLM"/>
    </source>
</evidence>
<dbReference type="Proteomes" id="UP001530315">
    <property type="component" value="Unassembled WGS sequence"/>
</dbReference>
<dbReference type="InterPro" id="IPR001926">
    <property type="entry name" value="TrpB-like_PALP"/>
</dbReference>
<accession>A0ABD3P9X2</accession>
<evidence type="ECO:0000256" key="2">
    <source>
        <dbReference type="ARBA" id="ARBA00007103"/>
    </source>
</evidence>
<dbReference type="SUPFAM" id="SSF52833">
    <property type="entry name" value="Thioredoxin-like"/>
    <property type="match status" value="1"/>
</dbReference>
<feature type="domain" description="Glutaredoxin" evidence="5">
    <location>
        <begin position="409"/>
        <end position="476"/>
    </location>
</feature>
<dbReference type="SUPFAM" id="SSF53686">
    <property type="entry name" value="Tryptophan synthase beta subunit-like PLP-dependent enzymes"/>
    <property type="match status" value="1"/>
</dbReference>
<dbReference type="EMBL" id="JALLAZ020000936">
    <property type="protein sequence ID" value="KAL3784233.1"/>
    <property type="molecule type" value="Genomic_DNA"/>
</dbReference>
<name>A0ABD3P9X2_9STRA</name>
<proteinExistence type="inferred from homology"/>
<organism evidence="6 7">
    <name type="scientific">Stephanodiscus triporus</name>
    <dbReference type="NCBI Taxonomy" id="2934178"/>
    <lineage>
        <taxon>Eukaryota</taxon>
        <taxon>Sar</taxon>
        <taxon>Stramenopiles</taxon>
        <taxon>Ochrophyta</taxon>
        <taxon>Bacillariophyta</taxon>
        <taxon>Coscinodiscophyceae</taxon>
        <taxon>Thalassiosirophycidae</taxon>
        <taxon>Stephanodiscales</taxon>
        <taxon>Stephanodiscaceae</taxon>
        <taxon>Stephanodiscus</taxon>
    </lineage>
</organism>
<comment type="caution">
    <text evidence="6">The sequence shown here is derived from an EMBL/GenBank/DDBJ whole genome shotgun (WGS) entry which is preliminary data.</text>
</comment>
<dbReference type="Gene3D" id="3.40.50.1100">
    <property type="match status" value="2"/>
</dbReference>
<sequence>MFIFTSLRRALTLVPPPTKTANMSSIVEKIVSDGRPCQMVSSVLETIGKTPMVKLNRMAPAGVNIYVKCESFNPMGSVKDRLALGCIEWAEKKGHLKPGQTVVECSSGNTGIGLAMVCNVKGYPFVCVMSEAFSIERRKLMRFLGAKVILTNPAHKGTGMVIKTKELADKHGWYWPNQFDNEANAYVHEMTTGPEILEAMGETKLDHLFLAYGTGGTVNGVSKVMKDRSPLTKIHVVEPDNAPMLFSAIKTEYPTGSNEVQSFKEPHPVWRPHLLQGWAPDWIPSLMEKAVHRIDEVTHIGGDAAMATSKALAQKEGIFTGTSGGGILAAALNFAKTAEEGSSIVVMLPDTGERYLSTPLFDGIGADMTEAEKEIAFSTPSSPPPAVPLPPATDESAAFVKDNIAKNKIVIWSLQYCEFCWTLTSFFDKIGVPYTEINIDSFEYAKGNMGNKYRSALTDLTECSTFPQFFINGLFIGGAVDACIKWKKGELQPVLKEAEIDFDSSYGGDPFEFLPKWMCQNPLRSK</sequence>
<dbReference type="GO" id="GO:0044272">
    <property type="term" value="P:sulfur compound biosynthetic process"/>
    <property type="evidence" value="ECO:0007669"/>
    <property type="project" value="UniProtKB-ARBA"/>
</dbReference>
<dbReference type="PROSITE" id="PS51354">
    <property type="entry name" value="GLUTAREDOXIN_2"/>
    <property type="match status" value="1"/>
</dbReference>
<dbReference type="Pfam" id="PF00291">
    <property type="entry name" value="PALP"/>
    <property type="match status" value="1"/>
</dbReference>
<evidence type="ECO:0000256" key="3">
    <source>
        <dbReference type="ARBA" id="ARBA00022898"/>
    </source>
</evidence>
<dbReference type="GO" id="GO:0009069">
    <property type="term" value="P:serine family amino acid metabolic process"/>
    <property type="evidence" value="ECO:0007669"/>
    <property type="project" value="UniProtKB-ARBA"/>
</dbReference>
<dbReference type="CDD" id="cd02066">
    <property type="entry name" value="GRX_family"/>
    <property type="match status" value="1"/>
</dbReference>
<dbReference type="FunFam" id="3.40.50.1100:FF:000003">
    <property type="entry name" value="Cystathionine beta-synthase"/>
    <property type="match status" value="1"/>
</dbReference>
<keyword evidence="7" id="KW-1185">Reference proteome</keyword>
<reference evidence="6 7" key="1">
    <citation type="submission" date="2024-10" db="EMBL/GenBank/DDBJ databases">
        <title>Updated reference genomes for cyclostephanoid diatoms.</title>
        <authorList>
            <person name="Roberts W.R."/>
            <person name="Alverson A.J."/>
        </authorList>
    </citation>
    <scope>NUCLEOTIDE SEQUENCE [LARGE SCALE GENOMIC DNA]</scope>
    <source>
        <strain evidence="6 7">AJA276-08</strain>
    </source>
</reference>
<dbReference type="GO" id="GO:0006534">
    <property type="term" value="P:cysteine metabolic process"/>
    <property type="evidence" value="ECO:0007669"/>
    <property type="project" value="UniProtKB-ARBA"/>
</dbReference>
<comment type="cofactor">
    <cofactor evidence="1">
        <name>pyridoxal 5'-phosphate</name>
        <dbReference type="ChEBI" id="CHEBI:597326"/>
    </cofactor>
</comment>
<evidence type="ECO:0000313" key="6">
    <source>
        <dbReference type="EMBL" id="KAL3784233.1"/>
    </source>
</evidence>
<dbReference type="Gene3D" id="3.40.30.10">
    <property type="entry name" value="Glutaredoxin"/>
    <property type="match status" value="1"/>
</dbReference>
<dbReference type="InterPro" id="IPR036052">
    <property type="entry name" value="TrpB-like_PALP_sf"/>
</dbReference>